<dbReference type="SUPFAM" id="SSF56672">
    <property type="entry name" value="DNA/RNA polymerases"/>
    <property type="match status" value="1"/>
</dbReference>
<sequence>MKSGQICLCVGLKITVDPNLRVNKYPMPKAEDILNQFVGCRMFCCMDLSQPYLQLEVEKPSRELLTIIINGLHSHWDILFGLKNEAAYLDDILIRGKDKQERTKNFEAHNVKINTHKSEFTVRVNHLQNQRLKKSCQLLHLKMSQNLSHICQFLITIDSPSQCVLTCFSSFMTSYARSSNCEIAFNKSKLCLSEKPLLAVFDPTKGIMLHVNSSEYGVGAILSHIIDGVDYPITSESATLTATQRNYGQLDKEALFVIFGVKKFNKYLYSHSFTKVCNHQPLKTLFSEAKRLPHVASLQLLCWAVTICI</sequence>
<accession>A0ABQ9IMV9</accession>
<keyword evidence="1" id="KW-0511">Multifunctional enzyme</keyword>
<dbReference type="EMBL" id="JARBHB010000001">
    <property type="protein sequence ID" value="KAJ8898023.1"/>
    <property type="molecule type" value="Genomic_DNA"/>
</dbReference>
<evidence type="ECO:0000256" key="1">
    <source>
        <dbReference type="ARBA" id="ARBA00023268"/>
    </source>
</evidence>
<dbReference type="InterPro" id="IPR043128">
    <property type="entry name" value="Rev_trsase/Diguanyl_cyclase"/>
</dbReference>
<dbReference type="InterPro" id="IPR050951">
    <property type="entry name" value="Retrovirus_Pol_polyprotein"/>
</dbReference>
<evidence type="ECO:0000313" key="3">
    <source>
        <dbReference type="EMBL" id="KAJ8898023.1"/>
    </source>
</evidence>
<name>A0ABQ9IMV9_9NEOP</name>
<dbReference type="InterPro" id="IPR041577">
    <property type="entry name" value="RT_RNaseH_2"/>
</dbReference>
<feature type="domain" description="Reverse transcriptase/retrotransposon-derived protein RNase H-like" evidence="2">
    <location>
        <begin position="179"/>
        <end position="274"/>
    </location>
</feature>
<dbReference type="InterPro" id="IPR043502">
    <property type="entry name" value="DNA/RNA_pol_sf"/>
</dbReference>
<reference evidence="3 4" key="1">
    <citation type="submission" date="2023-02" db="EMBL/GenBank/DDBJ databases">
        <title>LHISI_Scaffold_Assembly.</title>
        <authorList>
            <person name="Stuart O.P."/>
            <person name="Cleave R."/>
            <person name="Magrath M.J.L."/>
            <person name="Mikheyev A.S."/>
        </authorList>
    </citation>
    <scope>NUCLEOTIDE SEQUENCE [LARGE SCALE GENOMIC DNA]</scope>
    <source>
        <strain evidence="3">Daus_M_001</strain>
        <tissue evidence="3">Leg muscle</tissue>
    </source>
</reference>
<dbReference type="Proteomes" id="UP001159363">
    <property type="component" value="Chromosome 1"/>
</dbReference>
<dbReference type="Gene3D" id="3.30.70.270">
    <property type="match status" value="1"/>
</dbReference>
<gene>
    <name evidence="3" type="ORF">PR048_003383</name>
</gene>
<dbReference type="PANTHER" id="PTHR37984:SF5">
    <property type="entry name" value="PROTEIN NYNRIN-LIKE"/>
    <property type="match status" value="1"/>
</dbReference>
<dbReference type="PANTHER" id="PTHR37984">
    <property type="entry name" value="PROTEIN CBG26694"/>
    <property type="match status" value="1"/>
</dbReference>
<organism evidence="3 4">
    <name type="scientific">Dryococelus australis</name>
    <dbReference type="NCBI Taxonomy" id="614101"/>
    <lineage>
        <taxon>Eukaryota</taxon>
        <taxon>Metazoa</taxon>
        <taxon>Ecdysozoa</taxon>
        <taxon>Arthropoda</taxon>
        <taxon>Hexapoda</taxon>
        <taxon>Insecta</taxon>
        <taxon>Pterygota</taxon>
        <taxon>Neoptera</taxon>
        <taxon>Polyneoptera</taxon>
        <taxon>Phasmatodea</taxon>
        <taxon>Verophasmatodea</taxon>
        <taxon>Anareolatae</taxon>
        <taxon>Phasmatidae</taxon>
        <taxon>Eurycanthinae</taxon>
        <taxon>Dryococelus</taxon>
    </lineage>
</organism>
<dbReference type="Pfam" id="PF17919">
    <property type="entry name" value="RT_RNaseH_2"/>
    <property type="match status" value="1"/>
</dbReference>
<protein>
    <recommendedName>
        <fullName evidence="2">Reverse transcriptase/retrotransposon-derived protein RNase H-like domain-containing protein</fullName>
    </recommendedName>
</protein>
<keyword evidence="4" id="KW-1185">Reference proteome</keyword>
<evidence type="ECO:0000313" key="4">
    <source>
        <dbReference type="Proteomes" id="UP001159363"/>
    </source>
</evidence>
<proteinExistence type="predicted"/>
<comment type="caution">
    <text evidence="3">The sequence shown here is derived from an EMBL/GenBank/DDBJ whole genome shotgun (WGS) entry which is preliminary data.</text>
</comment>
<evidence type="ECO:0000259" key="2">
    <source>
        <dbReference type="Pfam" id="PF17919"/>
    </source>
</evidence>